<keyword evidence="1" id="KW-0812">Transmembrane</keyword>
<accession>A0ABX0VX24</accession>
<name>A0ABX0VX24_9RHOB</name>
<reference evidence="2 3" key="1">
    <citation type="submission" date="2020-03" db="EMBL/GenBank/DDBJ databases">
        <title>Bacterial isolates of synthetic phycosphere.</title>
        <authorList>
            <person name="Fu H."/>
            <person name="Moran M.A."/>
        </authorList>
    </citation>
    <scope>NUCLEOTIDE SEQUENCE [LARGE SCALE GENOMIC DNA]</scope>
    <source>
        <strain evidence="2 3">HF1</strain>
    </source>
</reference>
<protein>
    <submittedName>
        <fullName evidence="2">Cobalt ABC transporter permease</fullName>
    </submittedName>
</protein>
<comment type="caution">
    <text evidence="2">The sequence shown here is derived from an EMBL/GenBank/DDBJ whole genome shotgun (WGS) entry which is preliminary data.</text>
</comment>
<proteinExistence type="predicted"/>
<keyword evidence="1" id="KW-0472">Membrane</keyword>
<gene>
    <name evidence="2" type="ORF">HCZ30_05235</name>
</gene>
<keyword evidence="1" id="KW-1133">Transmembrane helix</keyword>
<evidence type="ECO:0000256" key="1">
    <source>
        <dbReference type="SAM" id="Phobius"/>
    </source>
</evidence>
<sequence>GHVGEVEMPAAEVGEVLGIAAKEEALREAAPVDSDSAGGMTVAALTLEEKLAIAEIVRDEIRPLRREITAYKEHNNLQTILGGLGYIVGLFGVGFYFAALRKLAA</sequence>
<evidence type="ECO:0000313" key="3">
    <source>
        <dbReference type="Proteomes" id="UP000709466"/>
    </source>
</evidence>
<dbReference type="EMBL" id="JAATOP010000003">
    <property type="protein sequence ID" value="NIY71836.1"/>
    <property type="molecule type" value="Genomic_DNA"/>
</dbReference>
<dbReference type="Proteomes" id="UP000709466">
    <property type="component" value="Unassembled WGS sequence"/>
</dbReference>
<feature type="transmembrane region" description="Helical" evidence="1">
    <location>
        <begin position="80"/>
        <end position="100"/>
    </location>
</feature>
<organism evidence="2 3">
    <name type="scientific">Marivivens donghaensis</name>
    <dbReference type="NCBI Taxonomy" id="1699413"/>
    <lineage>
        <taxon>Bacteria</taxon>
        <taxon>Pseudomonadati</taxon>
        <taxon>Pseudomonadota</taxon>
        <taxon>Alphaproteobacteria</taxon>
        <taxon>Rhodobacterales</taxon>
        <taxon>Paracoccaceae</taxon>
        <taxon>Marivivens group</taxon>
        <taxon>Marivivens</taxon>
    </lineage>
</organism>
<keyword evidence="3" id="KW-1185">Reference proteome</keyword>
<evidence type="ECO:0000313" key="2">
    <source>
        <dbReference type="EMBL" id="NIY71836.1"/>
    </source>
</evidence>
<feature type="non-terminal residue" evidence="2">
    <location>
        <position position="1"/>
    </location>
</feature>